<evidence type="ECO:0000256" key="6">
    <source>
        <dbReference type="ARBA" id="ARBA00023136"/>
    </source>
</evidence>
<evidence type="ECO:0000313" key="10">
    <source>
        <dbReference type="Proteomes" id="UP000824005"/>
    </source>
</evidence>
<dbReference type="GO" id="GO:0005886">
    <property type="term" value="C:plasma membrane"/>
    <property type="evidence" value="ECO:0007669"/>
    <property type="project" value="UniProtKB-SubCell"/>
</dbReference>
<feature type="non-terminal residue" evidence="9">
    <location>
        <position position="265"/>
    </location>
</feature>
<evidence type="ECO:0000256" key="2">
    <source>
        <dbReference type="ARBA" id="ARBA00022448"/>
    </source>
</evidence>
<evidence type="ECO:0000256" key="1">
    <source>
        <dbReference type="ARBA" id="ARBA00004651"/>
    </source>
</evidence>
<keyword evidence="3" id="KW-1003">Cell membrane</keyword>
<dbReference type="SUPFAM" id="SSF161098">
    <property type="entry name" value="MetI-like"/>
    <property type="match status" value="1"/>
</dbReference>
<keyword evidence="5 7" id="KW-1133">Transmembrane helix</keyword>
<dbReference type="PANTHER" id="PTHR43386:SF1">
    <property type="entry name" value="D,D-DIPEPTIDE TRANSPORT SYSTEM PERMEASE PROTEIN DDPC-RELATED"/>
    <property type="match status" value="1"/>
</dbReference>
<comment type="similarity">
    <text evidence="7">Belongs to the binding-protein-dependent transport system permease family.</text>
</comment>
<feature type="transmembrane region" description="Helical" evidence="7">
    <location>
        <begin position="207"/>
        <end position="230"/>
    </location>
</feature>
<reference evidence="9" key="1">
    <citation type="journal article" date="2021" name="PeerJ">
        <title>Extensive microbial diversity within the chicken gut microbiome revealed by metagenomics and culture.</title>
        <authorList>
            <person name="Gilroy R."/>
            <person name="Ravi A."/>
            <person name="Getino M."/>
            <person name="Pursley I."/>
            <person name="Horton D.L."/>
            <person name="Alikhan N.F."/>
            <person name="Baker D."/>
            <person name="Gharbi K."/>
            <person name="Hall N."/>
            <person name="Watson M."/>
            <person name="Adriaenssens E.M."/>
            <person name="Foster-Nyarko E."/>
            <person name="Jarju S."/>
            <person name="Secka A."/>
            <person name="Antonio M."/>
            <person name="Oren A."/>
            <person name="Chaudhuri R.R."/>
            <person name="La Ragione R."/>
            <person name="Hildebrand F."/>
            <person name="Pallen M.J."/>
        </authorList>
    </citation>
    <scope>NUCLEOTIDE SEQUENCE</scope>
    <source>
        <strain evidence="9">ChiGjej1B1-98</strain>
    </source>
</reference>
<feature type="domain" description="ABC transmembrane type-1" evidence="8">
    <location>
        <begin position="91"/>
        <end position="265"/>
    </location>
</feature>
<accession>A0A9D2C8F5</accession>
<dbReference type="PANTHER" id="PTHR43386">
    <property type="entry name" value="OLIGOPEPTIDE TRANSPORT SYSTEM PERMEASE PROTEIN APPC"/>
    <property type="match status" value="1"/>
</dbReference>
<dbReference type="CDD" id="cd06261">
    <property type="entry name" value="TM_PBP2"/>
    <property type="match status" value="1"/>
</dbReference>
<evidence type="ECO:0000256" key="5">
    <source>
        <dbReference type="ARBA" id="ARBA00022989"/>
    </source>
</evidence>
<feature type="transmembrane region" description="Helical" evidence="7">
    <location>
        <begin position="154"/>
        <end position="173"/>
    </location>
</feature>
<dbReference type="InterPro" id="IPR035906">
    <property type="entry name" value="MetI-like_sf"/>
</dbReference>
<reference evidence="9" key="2">
    <citation type="submission" date="2021-04" db="EMBL/GenBank/DDBJ databases">
        <authorList>
            <person name="Gilroy R."/>
        </authorList>
    </citation>
    <scope>NUCLEOTIDE SEQUENCE</scope>
    <source>
        <strain evidence="9">ChiGjej1B1-98</strain>
    </source>
</reference>
<dbReference type="AlphaFoldDB" id="A0A9D2C8F5"/>
<feature type="transmembrane region" description="Helical" evidence="7">
    <location>
        <begin position="95"/>
        <end position="119"/>
    </location>
</feature>
<gene>
    <name evidence="9" type="ORF">H9830_07425</name>
</gene>
<dbReference type="Gene3D" id="1.10.3720.10">
    <property type="entry name" value="MetI-like"/>
    <property type="match status" value="1"/>
</dbReference>
<dbReference type="Proteomes" id="UP000824005">
    <property type="component" value="Unassembled WGS sequence"/>
</dbReference>
<feature type="transmembrane region" description="Helical" evidence="7">
    <location>
        <begin position="126"/>
        <end position="148"/>
    </location>
</feature>
<evidence type="ECO:0000256" key="7">
    <source>
        <dbReference type="RuleBase" id="RU363032"/>
    </source>
</evidence>
<comment type="subcellular location">
    <subcellularLocation>
        <location evidence="1 7">Cell membrane</location>
        <topology evidence="1 7">Multi-pass membrane protein</topology>
    </subcellularLocation>
</comment>
<organism evidence="9 10">
    <name type="scientific">Candidatus Agrococcus pullicola</name>
    <dbReference type="NCBI Taxonomy" id="2838429"/>
    <lineage>
        <taxon>Bacteria</taxon>
        <taxon>Bacillati</taxon>
        <taxon>Actinomycetota</taxon>
        <taxon>Actinomycetes</taxon>
        <taxon>Micrococcales</taxon>
        <taxon>Microbacteriaceae</taxon>
        <taxon>Agrococcus</taxon>
    </lineage>
</organism>
<dbReference type="InterPro" id="IPR025966">
    <property type="entry name" value="OppC_N"/>
</dbReference>
<name>A0A9D2C8F5_9MICO</name>
<dbReference type="InterPro" id="IPR050366">
    <property type="entry name" value="BP-dependent_transpt_permease"/>
</dbReference>
<keyword evidence="2 7" id="KW-0813">Transport</keyword>
<feature type="transmembrane region" description="Helical" evidence="7">
    <location>
        <begin position="32"/>
        <end position="56"/>
    </location>
</feature>
<keyword evidence="4 7" id="KW-0812">Transmembrane</keyword>
<keyword evidence="6 7" id="KW-0472">Membrane</keyword>
<dbReference type="Pfam" id="PF00528">
    <property type="entry name" value="BPD_transp_1"/>
    <property type="match status" value="1"/>
</dbReference>
<comment type="caution">
    <text evidence="9">The sequence shown here is derived from an EMBL/GenBank/DDBJ whole genome shotgun (WGS) entry which is preliminary data.</text>
</comment>
<sequence length="265" mass="27921">MTNEYTAPLPTGEPTIKRGSVILRALRNPAGLIAGVVIALVILVAIFADVIAPYGADESDLTRLFEHGGDGHLLGTDGAGRDVVSLLIYGARSSLIGAAIAVGVSMLVGVPTGLIAGFYGRWFDTVGMWVSSAVLALPGIVVLLAFRASVSTSMWMAMLVFGVLLAPSFFNLVRAAVRAVRDELYVDAARVSGVSDARIIARHVLTVVRAPIVIQAAMVAALGLMIQAGLEFLGLGDRNTPSWGQSLNEGFQNIFRADHLILWPG</sequence>
<evidence type="ECO:0000256" key="3">
    <source>
        <dbReference type="ARBA" id="ARBA00022475"/>
    </source>
</evidence>
<dbReference type="Pfam" id="PF12911">
    <property type="entry name" value="OppC_N"/>
    <property type="match status" value="1"/>
</dbReference>
<dbReference type="GO" id="GO:0055085">
    <property type="term" value="P:transmembrane transport"/>
    <property type="evidence" value="ECO:0007669"/>
    <property type="project" value="InterPro"/>
</dbReference>
<protein>
    <submittedName>
        <fullName evidence="9">ABC transporter permease</fullName>
    </submittedName>
</protein>
<proteinExistence type="inferred from homology"/>
<dbReference type="EMBL" id="DXDC01000218">
    <property type="protein sequence ID" value="HIY66091.1"/>
    <property type="molecule type" value="Genomic_DNA"/>
</dbReference>
<dbReference type="InterPro" id="IPR000515">
    <property type="entry name" value="MetI-like"/>
</dbReference>
<evidence type="ECO:0000313" key="9">
    <source>
        <dbReference type="EMBL" id="HIY66091.1"/>
    </source>
</evidence>
<evidence type="ECO:0000259" key="8">
    <source>
        <dbReference type="PROSITE" id="PS50928"/>
    </source>
</evidence>
<evidence type="ECO:0000256" key="4">
    <source>
        <dbReference type="ARBA" id="ARBA00022692"/>
    </source>
</evidence>
<dbReference type="PROSITE" id="PS50928">
    <property type="entry name" value="ABC_TM1"/>
    <property type="match status" value="1"/>
</dbReference>